<dbReference type="OrthoDB" id="695774at2759"/>
<comment type="caution">
    <text evidence="2">The sequence shown here is derived from an EMBL/GenBank/DDBJ whole genome shotgun (WGS) entry which is preliminary data.</text>
</comment>
<evidence type="ECO:0000313" key="2">
    <source>
        <dbReference type="EMBL" id="KAF8774975.1"/>
    </source>
</evidence>
<organism evidence="2 3">
    <name type="scientific">Digitaria exilis</name>
    <dbReference type="NCBI Taxonomy" id="1010633"/>
    <lineage>
        <taxon>Eukaryota</taxon>
        <taxon>Viridiplantae</taxon>
        <taxon>Streptophyta</taxon>
        <taxon>Embryophyta</taxon>
        <taxon>Tracheophyta</taxon>
        <taxon>Spermatophyta</taxon>
        <taxon>Magnoliopsida</taxon>
        <taxon>Liliopsida</taxon>
        <taxon>Poales</taxon>
        <taxon>Poaceae</taxon>
        <taxon>PACMAD clade</taxon>
        <taxon>Panicoideae</taxon>
        <taxon>Panicodae</taxon>
        <taxon>Paniceae</taxon>
        <taxon>Anthephorinae</taxon>
        <taxon>Digitaria</taxon>
    </lineage>
</organism>
<dbReference type="AlphaFoldDB" id="A0A835FTP3"/>
<feature type="transmembrane region" description="Helical" evidence="1">
    <location>
        <begin position="97"/>
        <end position="117"/>
    </location>
</feature>
<keyword evidence="3" id="KW-1185">Reference proteome</keyword>
<name>A0A835FTP3_9POAL</name>
<feature type="transmembrane region" description="Helical" evidence="1">
    <location>
        <begin position="171"/>
        <end position="192"/>
    </location>
</feature>
<dbReference type="Proteomes" id="UP000636709">
    <property type="component" value="Unassembled WGS sequence"/>
</dbReference>
<reference evidence="2" key="1">
    <citation type="submission" date="2020-07" db="EMBL/GenBank/DDBJ databases">
        <title>Genome sequence and genetic diversity analysis of an under-domesticated orphan crop, white fonio (Digitaria exilis).</title>
        <authorList>
            <person name="Bennetzen J.L."/>
            <person name="Chen S."/>
            <person name="Ma X."/>
            <person name="Wang X."/>
            <person name="Yssel A.E.J."/>
            <person name="Chaluvadi S.R."/>
            <person name="Johnson M."/>
            <person name="Gangashetty P."/>
            <person name="Hamidou F."/>
            <person name="Sanogo M.D."/>
            <person name="Zwaenepoel A."/>
            <person name="Wallace J."/>
            <person name="Van De Peer Y."/>
            <person name="Van Deynze A."/>
        </authorList>
    </citation>
    <scope>NUCLEOTIDE SEQUENCE</scope>
    <source>
        <tissue evidence="2">Leaves</tissue>
    </source>
</reference>
<gene>
    <name evidence="2" type="ORF">HU200_005023</name>
</gene>
<dbReference type="EMBL" id="JACEFO010000338">
    <property type="protein sequence ID" value="KAF8774975.1"/>
    <property type="molecule type" value="Genomic_DNA"/>
</dbReference>
<keyword evidence="1" id="KW-0812">Transmembrane</keyword>
<proteinExistence type="predicted"/>
<accession>A0A835FTP3</accession>
<feature type="transmembrane region" description="Helical" evidence="1">
    <location>
        <begin position="71"/>
        <end position="91"/>
    </location>
</feature>
<evidence type="ECO:0000256" key="1">
    <source>
        <dbReference type="SAM" id="Phobius"/>
    </source>
</evidence>
<evidence type="ECO:0000313" key="3">
    <source>
        <dbReference type="Proteomes" id="UP000636709"/>
    </source>
</evidence>
<sequence length="222" mass="24786">MVFKAGRRFGDHSTRVHVSTDPSITTPPFAHQDFDQDLERNSQPQPQPQPMASGLARLLSRIVLAKQIKGIPRLVAMAAFFVAIPIDLISATRTPKWGCALVYLSWFLFVLQSYLLLISIHEDYICTIVPVLLFAALLPWKQPNSTEGEPAQRIVEDQDKADQDLENIFDWSAGIVNCGGLISMILGHYMYIGRGQPTYVGKRHQRSKVPQTLAASPFLPTT</sequence>
<protein>
    <submittedName>
        <fullName evidence="2">Uncharacterized protein</fullName>
    </submittedName>
</protein>
<keyword evidence="1" id="KW-1133">Transmembrane helix</keyword>
<keyword evidence="1" id="KW-0472">Membrane</keyword>